<name>A0A0V0ZAD0_9BILA</name>
<proteinExistence type="predicted"/>
<evidence type="ECO:0000313" key="1">
    <source>
        <dbReference type="EMBL" id="KRY09456.1"/>
    </source>
</evidence>
<dbReference type="Proteomes" id="UP000054783">
    <property type="component" value="Unassembled WGS sequence"/>
</dbReference>
<reference evidence="1 2" key="1">
    <citation type="submission" date="2015-01" db="EMBL/GenBank/DDBJ databases">
        <title>Evolution of Trichinella species and genotypes.</title>
        <authorList>
            <person name="Korhonen P.K."/>
            <person name="Edoardo P."/>
            <person name="Giuseppe L.R."/>
            <person name="Gasser R.B."/>
        </authorList>
    </citation>
    <scope>NUCLEOTIDE SEQUENCE [LARGE SCALE GENOMIC DNA]</scope>
    <source>
        <strain evidence="1">ISS2496</strain>
    </source>
</reference>
<organism evidence="1 2">
    <name type="scientific">Trichinella patagoniensis</name>
    <dbReference type="NCBI Taxonomy" id="990121"/>
    <lineage>
        <taxon>Eukaryota</taxon>
        <taxon>Metazoa</taxon>
        <taxon>Ecdysozoa</taxon>
        <taxon>Nematoda</taxon>
        <taxon>Enoplea</taxon>
        <taxon>Dorylaimia</taxon>
        <taxon>Trichinellida</taxon>
        <taxon>Trichinellidae</taxon>
        <taxon>Trichinella</taxon>
    </lineage>
</organism>
<keyword evidence="2" id="KW-1185">Reference proteome</keyword>
<comment type="caution">
    <text evidence="1">The sequence shown here is derived from an EMBL/GenBank/DDBJ whole genome shotgun (WGS) entry which is preliminary data.</text>
</comment>
<dbReference type="AlphaFoldDB" id="A0A0V0ZAD0"/>
<protein>
    <submittedName>
        <fullName evidence="1">Uncharacterized protein</fullName>
    </submittedName>
</protein>
<dbReference type="EMBL" id="JYDQ01000273">
    <property type="protein sequence ID" value="KRY09456.1"/>
    <property type="molecule type" value="Genomic_DNA"/>
</dbReference>
<evidence type="ECO:0000313" key="2">
    <source>
        <dbReference type="Proteomes" id="UP000054783"/>
    </source>
</evidence>
<gene>
    <name evidence="1" type="ORF">T12_15305</name>
</gene>
<accession>A0A0V0ZAD0</accession>
<sequence>MRLHSPLSKLTKRATNALVHISSMLKQCYINSGCFQDGKHGNKSRRTEVQGKQFSLLFYMEMFDGTFS</sequence>